<accession>A0A7I7RWX4</accession>
<dbReference type="KEGG" id="marz:MARA_26060"/>
<organism evidence="2 3">
    <name type="scientific">Mycolicibacterium arabiense</name>
    <dbReference type="NCBI Taxonomy" id="1286181"/>
    <lineage>
        <taxon>Bacteria</taxon>
        <taxon>Bacillati</taxon>
        <taxon>Actinomycetota</taxon>
        <taxon>Actinomycetes</taxon>
        <taxon>Mycobacteriales</taxon>
        <taxon>Mycobacteriaceae</taxon>
        <taxon>Mycolicibacterium</taxon>
    </lineage>
</organism>
<name>A0A7I7RWX4_9MYCO</name>
<dbReference type="Proteomes" id="UP000467428">
    <property type="component" value="Chromosome"/>
</dbReference>
<protein>
    <recommendedName>
        <fullName evidence="1">HTH marR-type domain-containing protein</fullName>
    </recommendedName>
</protein>
<feature type="domain" description="HTH marR-type" evidence="1">
    <location>
        <begin position="49"/>
        <end position="181"/>
    </location>
</feature>
<sequence length="182" mass="20005">MGRDGVDDRYGGEDGGAMLRCESRHVRIVCARIRYGNAYARPVAATPRRPDLAAMLGPLIRELMAAEAPVLKAHGLTMWGYVVLLALDRGTVRTQAALAEAIGADKTRIIATLDGLQDDGYIERYPDPDDRRVRVLAITAAGRAVKDAAQAEIQRGEERWLGVLDPEERRVFLRALQRMAPG</sequence>
<dbReference type="Gene3D" id="1.10.10.10">
    <property type="entry name" value="Winged helix-like DNA-binding domain superfamily/Winged helix DNA-binding domain"/>
    <property type="match status" value="1"/>
</dbReference>
<dbReference type="PANTHER" id="PTHR33164">
    <property type="entry name" value="TRANSCRIPTIONAL REGULATOR, MARR FAMILY"/>
    <property type="match status" value="1"/>
</dbReference>
<evidence type="ECO:0000259" key="1">
    <source>
        <dbReference type="PROSITE" id="PS50995"/>
    </source>
</evidence>
<keyword evidence="3" id="KW-1185">Reference proteome</keyword>
<dbReference type="InterPro" id="IPR000835">
    <property type="entry name" value="HTH_MarR-typ"/>
</dbReference>
<gene>
    <name evidence="2" type="ORF">MARA_26060</name>
</gene>
<dbReference type="EMBL" id="AP022593">
    <property type="protein sequence ID" value="BBY49138.1"/>
    <property type="molecule type" value="Genomic_DNA"/>
</dbReference>
<dbReference type="InterPro" id="IPR039422">
    <property type="entry name" value="MarR/SlyA-like"/>
</dbReference>
<dbReference type="Pfam" id="PF12802">
    <property type="entry name" value="MarR_2"/>
    <property type="match status" value="1"/>
</dbReference>
<geneLocation type="plasmid" evidence="3">
    <name>pjcm18538 dna</name>
</geneLocation>
<evidence type="ECO:0000313" key="3">
    <source>
        <dbReference type="Proteomes" id="UP000467428"/>
    </source>
</evidence>
<proteinExistence type="predicted"/>
<reference evidence="2 3" key="1">
    <citation type="journal article" date="2019" name="Emerg. Microbes Infect.">
        <title>Comprehensive subspecies identification of 175 nontuberculous mycobacteria species based on 7547 genomic profiles.</title>
        <authorList>
            <person name="Matsumoto Y."/>
            <person name="Kinjo T."/>
            <person name="Motooka D."/>
            <person name="Nabeya D."/>
            <person name="Jung N."/>
            <person name="Uechi K."/>
            <person name="Horii T."/>
            <person name="Iida T."/>
            <person name="Fujita J."/>
            <person name="Nakamura S."/>
        </authorList>
    </citation>
    <scope>NUCLEOTIDE SEQUENCE [LARGE SCALE GENOMIC DNA]</scope>
    <source>
        <strain evidence="2 3">JCM 18538</strain>
    </source>
</reference>
<dbReference type="PANTHER" id="PTHR33164:SF43">
    <property type="entry name" value="HTH-TYPE TRANSCRIPTIONAL REPRESSOR YETL"/>
    <property type="match status" value="1"/>
</dbReference>
<dbReference type="AlphaFoldDB" id="A0A7I7RWX4"/>
<dbReference type="PROSITE" id="PS50995">
    <property type="entry name" value="HTH_MARR_2"/>
    <property type="match status" value="1"/>
</dbReference>
<dbReference type="GO" id="GO:0006950">
    <property type="term" value="P:response to stress"/>
    <property type="evidence" value="ECO:0007669"/>
    <property type="project" value="TreeGrafter"/>
</dbReference>
<dbReference type="SMART" id="SM00347">
    <property type="entry name" value="HTH_MARR"/>
    <property type="match status" value="1"/>
</dbReference>
<evidence type="ECO:0000313" key="2">
    <source>
        <dbReference type="EMBL" id="BBY49138.1"/>
    </source>
</evidence>
<dbReference type="GO" id="GO:0003700">
    <property type="term" value="F:DNA-binding transcription factor activity"/>
    <property type="evidence" value="ECO:0007669"/>
    <property type="project" value="InterPro"/>
</dbReference>
<dbReference type="SUPFAM" id="SSF46785">
    <property type="entry name" value="Winged helix' DNA-binding domain"/>
    <property type="match status" value="1"/>
</dbReference>
<dbReference type="InterPro" id="IPR036390">
    <property type="entry name" value="WH_DNA-bd_sf"/>
</dbReference>
<dbReference type="InterPro" id="IPR036388">
    <property type="entry name" value="WH-like_DNA-bd_sf"/>
</dbReference>
<dbReference type="PRINTS" id="PR00598">
    <property type="entry name" value="HTHMARR"/>
</dbReference>